<keyword evidence="3" id="KW-1185">Reference proteome</keyword>
<dbReference type="RefSeq" id="WP_407339906.1">
    <property type="nucleotide sequence ID" value="NZ_CP136862.1"/>
</dbReference>
<gene>
    <name evidence="2" type="ORF">RZS28_03895</name>
</gene>
<protein>
    <recommendedName>
        <fullName evidence="1">Winged helix domain-containing protein</fullName>
    </recommendedName>
</protein>
<reference evidence="2 3" key="1">
    <citation type="submission" date="2023-10" db="EMBL/GenBank/DDBJ databases">
        <title>Novel methanotroph of the genus Methylocapsa from a subarctic wetland.</title>
        <authorList>
            <person name="Belova S.E."/>
            <person name="Oshkin I.Y."/>
            <person name="Miroshnikov K."/>
            <person name="Dedysh S.N."/>
        </authorList>
    </citation>
    <scope>NUCLEOTIDE SEQUENCE [LARGE SCALE GENOMIC DNA]</scope>
    <source>
        <strain evidence="2 3">RX1</strain>
    </source>
</reference>
<dbReference type="InterPro" id="IPR054472">
    <property type="entry name" value="WHD"/>
</dbReference>
<name>A0ABZ0HTB6_9HYPH</name>
<evidence type="ECO:0000313" key="2">
    <source>
        <dbReference type="EMBL" id="WOJ90448.1"/>
    </source>
</evidence>
<dbReference type="Pfam" id="PF22977">
    <property type="entry name" value="WHD"/>
    <property type="match status" value="1"/>
</dbReference>
<proteinExistence type="predicted"/>
<evidence type="ECO:0000259" key="1">
    <source>
        <dbReference type="Pfam" id="PF22977"/>
    </source>
</evidence>
<organism evidence="2 3">
    <name type="scientific">Methylocapsa polymorpha</name>
    <dbReference type="NCBI Taxonomy" id="3080828"/>
    <lineage>
        <taxon>Bacteria</taxon>
        <taxon>Pseudomonadati</taxon>
        <taxon>Pseudomonadota</taxon>
        <taxon>Alphaproteobacteria</taxon>
        <taxon>Hyphomicrobiales</taxon>
        <taxon>Beijerinckiaceae</taxon>
        <taxon>Methylocapsa</taxon>
    </lineage>
</organism>
<dbReference type="EMBL" id="CP136862">
    <property type="protein sequence ID" value="WOJ90448.1"/>
    <property type="molecule type" value="Genomic_DNA"/>
</dbReference>
<sequence length="289" mass="31395">MNARFEADWESLNQARLWQELARLRALIEKKEPRPGHDTLRSPTAIDILVRKFGLSEFERDLLLLCAGVEFDEGFSEALRSIGAPSPCFGLALKALPGAHWSAIAPTGPLRFWRMIEVRPGDALTSAPLRIEERILHYLAGVPHLDERLQGLVRPYRAAEPLSTAQYETARRLAGLWSDAGARGKPWPAAQLVGPEDAGAVAVAAAACAARDLGLCVMRGADLPLAASDRAAFQRLWEREAALGESGLIVLIEDADGPETLRAAAAFAEHARSAVIFACREPLRVSGRP</sequence>
<feature type="domain" description="Winged helix" evidence="1">
    <location>
        <begin position="45"/>
        <end position="151"/>
    </location>
</feature>
<accession>A0ABZ0HTB6</accession>
<dbReference type="Proteomes" id="UP001626536">
    <property type="component" value="Chromosome"/>
</dbReference>
<evidence type="ECO:0000313" key="3">
    <source>
        <dbReference type="Proteomes" id="UP001626536"/>
    </source>
</evidence>